<feature type="region of interest" description="Disordered" evidence="2">
    <location>
        <begin position="387"/>
        <end position="433"/>
    </location>
</feature>
<evidence type="ECO:0000313" key="5">
    <source>
        <dbReference type="EMBL" id="CAE8741814.1"/>
    </source>
</evidence>
<sequence length="644" mass="70346">MSMYRNSVLGKQAEAALDVLDKKEFNELKALTRPPPDVVTVCETALHLQAGLDPAIEIDKRGKAKDRSWKGIQKMLNDPSKFLANLKGFKDQIDSGNVPAQNVEEARRLKDGMGDDFSPEVMKKKSQAAGGLSEWVINIIKYYDVISQIEPKKKSLQDATDTLEKANERHIEVTALVKDLEEKLEHLVSEFDQAIEEKESVMAEAERCQAKLNMAQRLVGALSANGVIWEQTVETTGEELRFIPGDSLVACSFASYLGVFTREYREQATELFVKFLEEHNVQLGPKPDPLAVLSTEAEQARWCAKGLPSDRVSLENGRSKSSRHASTLAKVCVIIAAGALDAGHSTDCFPCDFDDRQEQASAALLETIKGLLPQEAPAPVKVRVAKRLPRPPPRPSSSAPTDAPDAKRQRTDITGESSAAPSQLPAVPQEPSKVASGMEVGGAYWLERCSHALEADRLQSEERTRAKRLPAAGEGQELQLDGQPVPLYWRIDLPDISKVLSQRGVLPSSFLPVVRPHATLLYLGGDPSEERVAQKAGLSLANFRAAKLKLQKLQGKLIVVRMTEIIIEENVACAIISLPEGVPCTSKVPHVTLATKHGVPARHANDVLEEVVAGRKEGVTRIRLPKPKELRGILGLETSASSAA</sequence>
<proteinExistence type="predicted"/>
<feature type="domain" description="Dynein heavy chain coiled coil stalk" evidence="4">
    <location>
        <begin position="12"/>
        <end position="270"/>
    </location>
</feature>
<dbReference type="Pfam" id="PF12777">
    <property type="entry name" value="MT"/>
    <property type="match status" value="1"/>
</dbReference>
<dbReference type="GO" id="GO:0006388">
    <property type="term" value="P:tRNA splicing, via endonucleolytic cleavage and ligation"/>
    <property type="evidence" value="ECO:0007669"/>
    <property type="project" value="InterPro"/>
</dbReference>
<dbReference type="GO" id="GO:0005930">
    <property type="term" value="C:axoneme"/>
    <property type="evidence" value="ECO:0007669"/>
    <property type="project" value="TreeGrafter"/>
</dbReference>
<keyword evidence="1" id="KW-0175">Coiled coil</keyword>
<dbReference type="Gene3D" id="1.20.920.20">
    <property type="match status" value="1"/>
</dbReference>
<dbReference type="AlphaFoldDB" id="A0A813M623"/>
<dbReference type="InterPro" id="IPR015965">
    <property type="entry name" value="tRNA_lig_PDEase"/>
</dbReference>
<dbReference type="EMBL" id="CAJNNW010037442">
    <property type="protein sequence ID" value="CAE8741814.1"/>
    <property type="molecule type" value="Genomic_DNA"/>
</dbReference>
<evidence type="ECO:0000259" key="3">
    <source>
        <dbReference type="Pfam" id="PF08302"/>
    </source>
</evidence>
<dbReference type="GO" id="GO:0005524">
    <property type="term" value="F:ATP binding"/>
    <property type="evidence" value="ECO:0007669"/>
    <property type="project" value="InterPro"/>
</dbReference>
<dbReference type="GO" id="GO:0051959">
    <property type="term" value="F:dynein light intermediate chain binding"/>
    <property type="evidence" value="ECO:0007669"/>
    <property type="project" value="InterPro"/>
</dbReference>
<dbReference type="GO" id="GO:0097729">
    <property type="term" value="C:9+2 motile cilium"/>
    <property type="evidence" value="ECO:0007669"/>
    <property type="project" value="TreeGrafter"/>
</dbReference>
<dbReference type="PANTHER" id="PTHR10676:SF392">
    <property type="entry name" value="DYNEIN HEAVY CHAIN-LIKE PROTEIN 2"/>
    <property type="match status" value="1"/>
</dbReference>
<comment type="caution">
    <text evidence="5">The sequence shown here is derived from an EMBL/GenBank/DDBJ whole genome shotgun (WGS) entry which is preliminary data.</text>
</comment>
<dbReference type="GO" id="GO:0030286">
    <property type="term" value="C:dynein complex"/>
    <property type="evidence" value="ECO:0007669"/>
    <property type="project" value="InterPro"/>
</dbReference>
<reference evidence="5" key="1">
    <citation type="submission" date="2021-02" db="EMBL/GenBank/DDBJ databases">
        <authorList>
            <person name="Dougan E. K."/>
            <person name="Rhodes N."/>
            <person name="Thang M."/>
            <person name="Chan C."/>
        </authorList>
    </citation>
    <scope>NUCLEOTIDE SEQUENCE</scope>
</reference>
<protein>
    <submittedName>
        <fullName evidence="5">Uncharacterized protein</fullName>
    </submittedName>
</protein>
<evidence type="ECO:0000256" key="1">
    <source>
        <dbReference type="SAM" id="Coils"/>
    </source>
</evidence>
<name>A0A813M623_POLGL</name>
<feature type="compositionally biased region" description="Basic and acidic residues" evidence="2">
    <location>
        <begin position="404"/>
        <end position="413"/>
    </location>
</feature>
<dbReference type="InterPro" id="IPR024743">
    <property type="entry name" value="Dynein_HC_stalk"/>
</dbReference>
<dbReference type="GO" id="GO:0003972">
    <property type="term" value="F:RNA ligase (ATP) activity"/>
    <property type="evidence" value="ECO:0007669"/>
    <property type="project" value="InterPro"/>
</dbReference>
<evidence type="ECO:0000259" key="4">
    <source>
        <dbReference type="Pfam" id="PF12777"/>
    </source>
</evidence>
<evidence type="ECO:0000313" key="6">
    <source>
        <dbReference type="Proteomes" id="UP000626109"/>
    </source>
</evidence>
<dbReference type="Pfam" id="PF08302">
    <property type="entry name" value="tRNA_lig_CPD"/>
    <property type="match status" value="1"/>
</dbReference>
<dbReference type="PANTHER" id="PTHR10676">
    <property type="entry name" value="DYNEIN HEAVY CHAIN FAMILY PROTEIN"/>
    <property type="match status" value="1"/>
</dbReference>
<feature type="coiled-coil region" evidence="1">
    <location>
        <begin position="163"/>
        <end position="218"/>
    </location>
</feature>
<dbReference type="GO" id="GO:0045505">
    <property type="term" value="F:dynein intermediate chain binding"/>
    <property type="evidence" value="ECO:0007669"/>
    <property type="project" value="InterPro"/>
</dbReference>
<feature type="domain" description="tRNA ligase phosphodiesterase" evidence="3">
    <location>
        <begin position="556"/>
        <end position="633"/>
    </location>
</feature>
<dbReference type="InterPro" id="IPR026983">
    <property type="entry name" value="DHC"/>
</dbReference>
<organism evidence="5 6">
    <name type="scientific">Polarella glacialis</name>
    <name type="common">Dinoflagellate</name>
    <dbReference type="NCBI Taxonomy" id="89957"/>
    <lineage>
        <taxon>Eukaryota</taxon>
        <taxon>Sar</taxon>
        <taxon>Alveolata</taxon>
        <taxon>Dinophyceae</taxon>
        <taxon>Suessiales</taxon>
        <taxon>Suessiaceae</taxon>
        <taxon>Polarella</taxon>
    </lineage>
</organism>
<dbReference type="GO" id="GO:0060294">
    <property type="term" value="P:cilium movement involved in cell motility"/>
    <property type="evidence" value="ECO:0007669"/>
    <property type="project" value="TreeGrafter"/>
</dbReference>
<gene>
    <name evidence="5" type="ORF">PGLA2088_LOCUS50680</name>
</gene>
<evidence type="ECO:0000256" key="2">
    <source>
        <dbReference type="SAM" id="MobiDB-lite"/>
    </source>
</evidence>
<accession>A0A813M623</accession>
<dbReference type="Proteomes" id="UP000626109">
    <property type="component" value="Unassembled WGS sequence"/>
</dbReference>
<dbReference type="GO" id="GO:0008569">
    <property type="term" value="F:minus-end-directed microtubule motor activity"/>
    <property type="evidence" value="ECO:0007669"/>
    <property type="project" value="TreeGrafter"/>
</dbReference>